<organism evidence="1 2">
    <name type="scientific">Albimonas pacifica</name>
    <dbReference type="NCBI Taxonomy" id="1114924"/>
    <lineage>
        <taxon>Bacteria</taxon>
        <taxon>Pseudomonadati</taxon>
        <taxon>Pseudomonadota</taxon>
        <taxon>Alphaproteobacteria</taxon>
        <taxon>Rhodobacterales</taxon>
        <taxon>Paracoccaceae</taxon>
        <taxon>Albimonas</taxon>
    </lineage>
</organism>
<dbReference type="OrthoDB" id="8452549at2"/>
<sequence length="173" mass="19353">MTALFHNLDATHPPPPEVTKSAFAEELGLSKARVSQLVEQGLPLTADGKRVKRLDALAWYRENIAPHRRKALSDKPNADPRRELDRVKLEAARIELERARGNLVDRAEAEKAVFERARLERDAHLAWVSRVTPRLAVELGVDAAALFSALDREMRAHLVDLAETPLDALTDDD</sequence>
<name>A0A1I3FAV4_9RHOB</name>
<accession>A0A1I3FAV4</accession>
<proteinExistence type="predicted"/>
<dbReference type="RefSeq" id="WP_092859466.1">
    <property type="nucleotide sequence ID" value="NZ_FOQH01000004.1"/>
</dbReference>
<reference evidence="1 2" key="1">
    <citation type="submission" date="2016-10" db="EMBL/GenBank/DDBJ databases">
        <authorList>
            <person name="de Groot N.N."/>
        </authorList>
    </citation>
    <scope>NUCLEOTIDE SEQUENCE [LARGE SCALE GENOMIC DNA]</scope>
    <source>
        <strain evidence="1 2">CGMCC 1.11030</strain>
    </source>
</reference>
<evidence type="ECO:0000313" key="2">
    <source>
        <dbReference type="Proteomes" id="UP000199377"/>
    </source>
</evidence>
<protein>
    <recommendedName>
        <fullName evidence="3">Phage DNA packaging protein, Nu1 subunit of terminase</fullName>
    </recommendedName>
</protein>
<gene>
    <name evidence="1" type="ORF">SAMN05216258_104167</name>
</gene>
<dbReference type="AlphaFoldDB" id="A0A1I3FAV4"/>
<evidence type="ECO:0008006" key="3">
    <source>
        <dbReference type="Google" id="ProtNLM"/>
    </source>
</evidence>
<keyword evidence="2" id="KW-1185">Reference proteome</keyword>
<dbReference type="STRING" id="1114924.SAMN05216258_104167"/>
<evidence type="ECO:0000313" key="1">
    <source>
        <dbReference type="EMBL" id="SFI08373.1"/>
    </source>
</evidence>
<dbReference type="EMBL" id="FOQH01000004">
    <property type="protein sequence ID" value="SFI08373.1"/>
    <property type="molecule type" value="Genomic_DNA"/>
</dbReference>
<dbReference type="Proteomes" id="UP000199377">
    <property type="component" value="Unassembled WGS sequence"/>
</dbReference>